<evidence type="ECO:0000313" key="2">
    <source>
        <dbReference type="EMBL" id="GFD28685.1"/>
    </source>
</evidence>
<dbReference type="EMBL" id="BKCJ011387734">
    <property type="protein sequence ID" value="GFD28685.1"/>
    <property type="molecule type" value="Genomic_DNA"/>
</dbReference>
<comment type="caution">
    <text evidence="2">The sequence shown here is derived from an EMBL/GenBank/DDBJ whole genome shotgun (WGS) entry which is preliminary data.</text>
</comment>
<feature type="compositionally biased region" description="Basic and acidic residues" evidence="1">
    <location>
        <begin position="10"/>
        <end position="30"/>
    </location>
</feature>
<evidence type="ECO:0000256" key="1">
    <source>
        <dbReference type="SAM" id="MobiDB-lite"/>
    </source>
</evidence>
<protein>
    <submittedName>
        <fullName evidence="2">Uncharacterized protein</fullName>
    </submittedName>
</protein>
<sequence length="87" mass="9277">GNKSDESDDDRDKGSDDDSEETVKAGAGKDDNDDDDEDDDDSDEEEELAKRVESIFTMAASSIVSLQTPTPIMTPSTIATITTSSEA</sequence>
<accession>A0A699V0B5</accession>
<feature type="non-terminal residue" evidence="2">
    <location>
        <position position="87"/>
    </location>
</feature>
<name>A0A699V0B5_TANCI</name>
<gene>
    <name evidence="2" type="ORF">Tci_900654</name>
</gene>
<proteinExistence type="predicted"/>
<feature type="non-terminal residue" evidence="2">
    <location>
        <position position="1"/>
    </location>
</feature>
<reference evidence="2" key="1">
    <citation type="journal article" date="2019" name="Sci. Rep.">
        <title>Draft genome of Tanacetum cinerariifolium, the natural source of mosquito coil.</title>
        <authorList>
            <person name="Yamashiro T."/>
            <person name="Shiraishi A."/>
            <person name="Satake H."/>
            <person name="Nakayama K."/>
        </authorList>
    </citation>
    <scope>NUCLEOTIDE SEQUENCE</scope>
</reference>
<dbReference type="AlphaFoldDB" id="A0A699V0B5"/>
<organism evidence="2">
    <name type="scientific">Tanacetum cinerariifolium</name>
    <name type="common">Dalmatian daisy</name>
    <name type="synonym">Chrysanthemum cinerariifolium</name>
    <dbReference type="NCBI Taxonomy" id="118510"/>
    <lineage>
        <taxon>Eukaryota</taxon>
        <taxon>Viridiplantae</taxon>
        <taxon>Streptophyta</taxon>
        <taxon>Embryophyta</taxon>
        <taxon>Tracheophyta</taxon>
        <taxon>Spermatophyta</taxon>
        <taxon>Magnoliopsida</taxon>
        <taxon>eudicotyledons</taxon>
        <taxon>Gunneridae</taxon>
        <taxon>Pentapetalae</taxon>
        <taxon>asterids</taxon>
        <taxon>campanulids</taxon>
        <taxon>Asterales</taxon>
        <taxon>Asteraceae</taxon>
        <taxon>Asteroideae</taxon>
        <taxon>Anthemideae</taxon>
        <taxon>Anthemidinae</taxon>
        <taxon>Tanacetum</taxon>
    </lineage>
</organism>
<feature type="compositionally biased region" description="Acidic residues" evidence="1">
    <location>
        <begin position="31"/>
        <end position="47"/>
    </location>
</feature>
<feature type="region of interest" description="Disordered" evidence="1">
    <location>
        <begin position="1"/>
        <end position="49"/>
    </location>
</feature>